<name>A0A0B6ALN7_PRIM2</name>
<dbReference type="HOGENOM" id="CLU_151739_0_0_9"/>
<dbReference type="AlphaFoldDB" id="A0A0B6ALN7"/>
<dbReference type="Proteomes" id="UP000031829">
    <property type="component" value="Chromosome"/>
</dbReference>
<dbReference type="KEGG" id="bmeg:BG04_536"/>
<reference evidence="1 2" key="1">
    <citation type="journal article" date="2015" name="Genome Announc.">
        <title>Complete genome sequences for 35 biothreat assay-relevant bacillus species.</title>
        <authorList>
            <person name="Johnson S.L."/>
            <person name="Daligault H.E."/>
            <person name="Davenport K.W."/>
            <person name="Jaissle J."/>
            <person name="Frey K.G."/>
            <person name="Ladner J.T."/>
            <person name="Broomall S.M."/>
            <person name="Bishop-Lilly K.A."/>
            <person name="Bruce D.C."/>
            <person name="Gibbons H.S."/>
            <person name="Coyne S.R."/>
            <person name="Lo C.C."/>
            <person name="Meincke L."/>
            <person name="Munk A.C."/>
            <person name="Koroleva G.I."/>
            <person name="Rosenzweig C.N."/>
            <person name="Palacios G.F."/>
            <person name="Redden C.L."/>
            <person name="Minogue T.D."/>
            <person name="Chain P.S."/>
        </authorList>
    </citation>
    <scope>NUCLEOTIDE SEQUENCE [LARGE SCALE GENOMIC DNA]</scope>
    <source>
        <strain evidence="2">ATCC 14581 / DSM 32 / JCM 2506 / NBRC 15308 / NCIMB 9376 / NCTC 10342 / NRRL B-14308 / VKM B-512</strain>
    </source>
</reference>
<proteinExistence type="predicted"/>
<evidence type="ECO:0000313" key="1">
    <source>
        <dbReference type="EMBL" id="AJI21952.1"/>
    </source>
</evidence>
<dbReference type="RefSeq" id="WP_034649945.1">
    <property type="nucleotide sequence ID" value="NZ_BCVB01000012.1"/>
</dbReference>
<dbReference type="EMBL" id="CP009920">
    <property type="protein sequence ID" value="AJI21952.1"/>
    <property type="molecule type" value="Genomic_DNA"/>
</dbReference>
<organism evidence="1 2">
    <name type="scientific">Priestia megaterium (strain ATCC 14581 / DSM 32 / CCUG 1817 / JCM 2506 / NBRC 15308 / NCIMB 9376 / NCTC 10342 / NRRL B-14308 / VKM B-512 / Ford 19)</name>
    <name type="common">Bacillus megaterium</name>
    <dbReference type="NCBI Taxonomy" id="1348623"/>
    <lineage>
        <taxon>Bacteria</taxon>
        <taxon>Bacillati</taxon>
        <taxon>Bacillota</taxon>
        <taxon>Bacilli</taxon>
        <taxon>Bacillales</taxon>
        <taxon>Bacillaceae</taxon>
        <taxon>Priestia</taxon>
    </lineage>
</organism>
<evidence type="ECO:0000313" key="2">
    <source>
        <dbReference type="Proteomes" id="UP000031829"/>
    </source>
</evidence>
<dbReference type="GeneID" id="93644040"/>
<protein>
    <submittedName>
        <fullName evidence="1">Putative membrane protein</fullName>
    </submittedName>
</protein>
<gene>
    <name evidence="1" type="ORF">BG04_536</name>
</gene>
<accession>A0A0B6ALN7</accession>
<sequence length="96" mass="10878">MLRNTLKILSIPLILVQLLILYFWIFDWEKLVTQIGLITWIVSIVLGIVIYLLYLKLSLKDKSNIASKRVVLCSTLLTIALAMGALLIEFVTSSMP</sequence>